<dbReference type="InterPro" id="IPR041228">
    <property type="entry name" value="Dynein_C"/>
</dbReference>
<keyword evidence="5" id="KW-0677">Repeat</keyword>
<dbReference type="GO" id="GO:0005524">
    <property type="term" value="F:ATP binding"/>
    <property type="evidence" value="ECO:0007669"/>
    <property type="project" value="UniProtKB-KW"/>
</dbReference>
<evidence type="ECO:0000256" key="12">
    <source>
        <dbReference type="ARBA" id="ARBA00023212"/>
    </source>
</evidence>
<dbReference type="GO" id="GO:0030286">
    <property type="term" value="C:dynein complex"/>
    <property type="evidence" value="ECO:0007669"/>
    <property type="project" value="UniProtKB-KW"/>
</dbReference>
<protein>
    <submittedName>
        <fullName evidence="19">Uncharacterized protein</fullName>
    </submittedName>
</protein>
<dbReference type="OrthoDB" id="447173at2759"/>
<keyword evidence="9 14" id="KW-0175">Coiled coil</keyword>
<dbReference type="FunFam" id="1.10.8.1220:FF:000001">
    <property type="entry name" value="Dynein axonemal heavy chain 5"/>
    <property type="match status" value="1"/>
</dbReference>
<evidence type="ECO:0000259" key="16">
    <source>
        <dbReference type="Pfam" id="PF12781"/>
    </source>
</evidence>
<evidence type="ECO:0000256" key="7">
    <source>
        <dbReference type="ARBA" id="ARBA00022840"/>
    </source>
</evidence>
<dbReference type="STRING" id="947166.A0A1D1UPH0"/>
<evidence type="ECO:0000259" key="15">
    <source>
        <dbReference type="Pfam" id="PF03028"/>
    </source>
</evidence>
<keyword evidence="20" id="KW-1185">Reference proteome</keyword>
<evidence type="ECO:0000313" key="19">
    <source>
        <dbReference type="EMBL" id="GAU88253.1"/>
    </source>
</evidence>
<evidence type="ECO:0000256" key="8">
    <source>
        <dbReference type="ARBA" id="ARBA00023017"/>
    </source>
</evidence>
<keyword evidence="10" id="KW-0969">Cilium</keyword>
<evidence type="ECO:0000256" key="10">
    <source>
        <dbReference type="ARBA" id="ARBA00023069"/>
    </source>
</evidence>
<feature type="coiled-coil region" evidence="14">
    <location>
        <begin position="145"/>
        <end position="172"/>
    </location>
</feature>
<dbReference type="FunFam" id="3.40.50.300:FF:000049">
    <property type="entry name" value="Dynein, axonemal, heavy chain 5"/>
    <property type="match status" value="1"/>
</dbReference>
<evidence type="ECO:0000256" key="9">
    <source>
        <dbReference type="ARBA" id="ARBA00023054"/>
    </source>
</evidence>
<dbReference type="Gene3D" id="6.10.140.1060">
    <property type="match status" value="1"/>
</dbReference>
<evidence type="ECO:0000256" key="14">
    <source>
        <dbReference type="SAM" id="Coils"/>
    </source>
</evidence>
<evidence type="ECO:0000256" key="5">
    <source>
        <dbReference type="ARBA" id="ARBA00022737"/>
    </source>
</evidence>
<dbReference type="GO" id="GO:0005874">
    <property type="term" value="C:microtubule"/>
    <property type="evidence" value="ECO:0007669"/>
    <property type="project" value="UniProtKB-KW"/>
</dbReference>
<dbReference type="InterPro" id="IPR043160">
    <property type="entry name" value="Dynein_C_barrel"/>
</dbReference>
<dbReference type="AlphaFoldDB" id="A0A1D1UPH0"/>
<keyword evidence="4" id="KW-0493">Microtubule</keyword>
<dbReference type="GO" id="GO:0045505">
    <property type="term" value="F:dynein intermediate chain binding"/>
    <property type="evidence" value="ECO:0007669"/>
    <property type="project" value="InterPro"/>
</dbReference>
<dbReference type="FunFam" id="1.10.8.720:FF:000004">
    <property type="entry name" value="Dynein heavy chain 5, axonemal"/>
    <property type="match status" value="1"/>
</dbReference>
<dbReference type="Pfam" id="PF18199">
    <property type="entry name" value="Dynein_C"/>
    <property type="match status" value="1"/>
</dbReference>
<dbReference type="GO" id="GO:0051959">
    <property type="term" value="F:dynein light intermediate chain binding"/>
    <property type="evidence" value="ECO:0007669"/>
    <property type="project" value="InterPro"/>
</dbReference>
<reference evidence="19 20" key="1">
    <citation type="journal article" date="2016" name="Nat. Commun.">
        <title>Extremotolerant tardigrade genome and improved radiotolerance of human cultured cells by tardigrade-unique protein.</title>
        <authorList>
            <person name="Hashimoto T."/>
            <person name="Horikawa D.D."/>
            <person name="Saito Y."/>
            <person name="Kuwahara H."/>
            <person name="Kozuka-Hata H."/>
            <person name="Shin-I T."/>
            <person name="Minakuchi Y."/>
            <person name="Ohishi K."/>
            <person name="Motoyama A."/>
            <person name="Aizu T."/>
            <person name="Enomoto A."/>
            <person name="Kondo K."/>
            <person name="Tanaka S."/>
            <person name="Hara Y."/>
            <person name="Koshikawa S."/>
            <person name="Sagara H."/>
            <person name="Miura T."/>
            <person name="Yokobori S."/>
            <person name="Miyagawa K."/>
            <person name="Suzuki Y."/>
            <person name="Kubo T."/>
            <person name="Oyama M."/>
            <person name="Kohara Y."/>
            <person name="Fujiyama A."/>
            <person name="Arakawa K."/>
            <person name="Katayama T."/>
            <person name="Toyoda A."/>
            <person name="Kunieda T."/>
        </authorList>
    </citation>
    <scope>NUCLEOTIDE SEQUENCE [LARGE SCALE GENOMIC DNA]</scope>
    <source>
        <strain evidence="19 20">YOKOZUNA-1</strain>
    </source>
</reference>
<dbReference type="Proteomes" id="UP000186922">
    <property type="component" value="Unassembled WGS sequence"/>
</dbReference>
<evidence type="ECO:0000256" key="3">
    <source>
        <dbReference type="ARBA" id="ARBA00022490"/>
    </source>
</evidence>
<organism evidence="19 20">
    <name type="scientific">Ramazzottius varieornatus</name>
    <name type="common">Water bear</name>
    <name type="synonym">Tardigrade</name>
    <dbReference type="NCBI Taxonomy" id="947166"/>
    <lineage>
        <taxon>Eukaryota</taxon>
        <taxon>Metazoa</taxon>
        <taxon>Ecdysozoa</taxon>
        <taxon>Tardigrada</taxon>
        <taxon>Eutardigrada</taxon>
        <taxon>Parachela</taxon>
        <taxon>Hypsibioidea</taxon>
        <taxon>Ramazzottiidae</taxon>
        <taxon>Ramazzottius</taxon>
    </lineage>
</organism>
<dbReference type="GO" id="GO:0031514">
    <property type="term" value="C:motile cilium"/>
    <property type="evidence" value="ECO:0007669"/>
    <property type="project" value="UniProtKB-ARBA"/>
</dbReference>
<dbReference type="Pfam" id="PF12781">
    <property type="entry name" value="AAA_9"/>
    <property type="match status" value="1"/>
</dbReference>
<dbReference type="InterPro" id="IPR035706">
    <property type="entry name" value="AAA_9"/>
</dbReference>
<evidence type="ECO:0000256" key="1">
    <source>
        <dbReference type="ARBA" id="ARBA00004430"/>
    </source>
</evidence>
<accession>A0A1D1UPH0</accession>
<dbReference type="InterPro" id="IPR026983">
    <property type="entry name" value="DHC"/>
</dbReference>
<sequence length="1038" mass="118602">MIVTQSARFPLLIDPQQQGKNWIRNREKENSLVVTTLNHKYFRQHLEDSLSLGKPMLLEDIEEELDPVIDNVLDKNFIKSGTTLKVKLGDKEVDVMSGFRLYITTKLANPSYSPELSARCAIIDFTVTAKGLEDQLLGRVILTEKRELEAERTKLMEDVAANKNQQQKLEENLLFKLTSIKGSLVDDPTLIDVLSETKTTASEVAAKLIVADQTKKKINAAREEYRSVASRGSTLYFLISEMTKVNSMYQVALKQFLGLFDQSMAKAQKSSNVATRVAAIIETLTYATFKYTCRGLYESHKFLFTIMLALKTDMQRGTVTYDEFQVFIKGGATVVPDPQMEKIRPKWIIAMTWNNLQALAKLPYYRDVVRQVADNEKLWRTWFDKEAPELEPFPNEVYNTYDIFKRFLLIRSLCPDRTIAMARRYITNSLGTPFAEPVVLNLEATWGESEPRVPLVCFLSMGSDPTNQIEALSKKLTLPFGAISMGQGQEIPARSLIKSSLENGGWVLLQNCHLGLDFMEECMELAVLGEKSNPTFRLWITTEPHPKFSISLLQASIKFTNDPPAGLKAGLKRTFSSVTQEWIDVLNSPYWKPLIYSVSYLHSVVQERRKFGPLGWCIPYEFNWADWYASCLFVQHHLEDLDPKKPVSFQTVRYMLGEVQYGGRVTDDYDKRLLNTFAKVWFGEEMFDAKFAFSTGYKIPRVRTIQEYLEAIEQLPPVDSPLAFGLHRNADITYQTNYATDMFDTIISIQPKGVSGGAGKTREETVREKTEEMLKTLPKDYNPFEMKERLEKMGKNTPMNIFLRQEIERMQKVISTVRSTLKDLILAIDGTIIMNEVLRDALDNMFDGRVPAVWKKMSWEATTIAFWFAELLDRNTQFLFWLNEARPATFWMTGFFNPQGFLTAMRQEVARANKGWALDTVILHNEITKLFREDIKAGPDVGVYVYGLFLDGGSWDKKNSRLVESSPKVMFTALPVAYLFAVTGDPLKGLKTPLYRCPIYKKPRRTDLTFITAIWLDPGALTPDIWTLRGVALLCDIK</sequence>
<keyword evidence="11" id="KW-0505">Motor protein</keyword>
<dbReference type="GO" id="GO:0005930">
    <property type="term" value="C:axoneme"/>
    <property type="evidence" value="ECO:0007669"/>
    <property type="project" value="UniProtKB-SubCell"/>
</dbReference>
<evidence type="ECO:0000256" key="13">
    <source>
        <dbReference type="ARBA" id="ARBA00023273"/>
    </source>
</evidence>
<comment type="caution">
    <text evidence="19">The sequence shown here is derived from an EMBL/GenBank/DDBJ whole genome shotgun (WGS) entry which is preliminary data.</text>
</comment>
<evidence type="ECO:0000259" key="17">
    <source>
        <dbReference type="Pfam" id="PF18198"/>
    </source>
</evidence>
<comment type="similarity">
    <text evidence="2">Belongs to the dynein heavy chain family.</text>
</comment>
<dbReference type="FunFam" id="1.20.1270.280:FF:000002">
    <property type="entry name" value="Dynein heavy chain 5, axonemal"/>
    <property type="match status" value="1"/>
</dbReference>
<dbReference type="Gene3D" id="3.40.50.300">
    <property type="entry name" value="P-loop containing nucleotide triphosphate hydrolases"/>
    <property type="match status" value="2"/>
</dbReference>
<dbReference type="InterPro" id="IPR004273">
    <property type="entry name" value="Dynein_heavy_D6_P-loop"/>
</dbReference>
<evidence type="ECO:0000313" key="20">
    <source>
        <dbReference type="Proteomes" id="UP000186922"/>
    </source>
</evidence>
<name>A0A1D1UPH0_RAMVA</name>
<keyword evidence="6" id="KW-0547">Nucleotide-binding</keyword>
<dbReference type="Gene3D" id="1.20.1270.280">
    <property type="match status" value="1"/>
</dbReference>
<dbReference type="Gene3D" id="1.10.8.720">
    <property type="entry name" value="Region D6 of dynein motor"/>
    <property type="match status" value="1"/>
</dbReference>
<keyword evidence="12" id="KW-0206">Cytoskeleton</keyword>
<dbReference type="Gene3D" id="3.10.490.20">
    <property type="match status" value="1"/>
</dbReference>
<dbReference type="PANTHER" id="PTHR46961:SF19">
    <property type="entry name" value="DYNEIN HEAVY CHAIN 5, AXONEMAL"/>
    <property type="match status" value="1"/>
</dbReference>
<evidence type="ECO:0000256" key="4">
    <source>
        <dbReference type="ARBA" id="ARBA00022701"/>
    </source>
</evidence>
<keyword evidence="7" id="KW-0067">ATP-binding</keyword>
<feature type="domain" description="Dynein heavy chain ATP-binding dynein motor region" evidence="16">
    <location>
        <begin position="1"/>
        <end position="204"/>
    </location>
</feature>
<evidence type="ECO:0000259" key="18">
    <source>
        <dbReference type="Pfam" id="PF18199"/>
    </source>
</evidence>
<dbReference type="Pfam" id="PF18198">
    <property type="entry name" value="AAA_lid_11"/>
    <property type="match status" value="1"/>
</dbReference>
<keyword evidence="8" id="KW-0243">Dynein</keyword>
<proteinExistence type="inferred from homology"/>
<dbReference type="PANTHER" id="PTHR46961">
    <property type="entry name" value="DYNEIN HEAVY CHAIN 1, AXONEMAL-LIKE PROTEIN"/>
    <property type="match status" value="1"/>
</dbReference>
<dbReference type="InterPro" id="IPR027417">
    <property type="entry name" value="P-loop_NTPase"/>
</dbReference>
<dbReference type="EMBL" id="BDGG01000001">
    <property type="protein sequence ID" value="GAU88253.1"/>
    <property type="molecule type" value="Genomic_DNA"/>
</dbReference>
<comment type="subcellular location">
    <subcellularLocation>
        <location evidence="1">Cytoplasm</location>
        <location evidence="1">Cytoskeleton</location>
        <location evidence="1">Cilium axoneme</location>
    </subcellularLocation>
</comment>
<gene>
    <name evidence="19" type="primary">RvY_00992-1</name>
    <name evidence="19" type="synonym">RvY_00992.1</name>
    <name evidence="19" type="ORF">RvY_00992</name>
</gene>
<evidence type="ECO:0000256" key="2">
    <source>
        <dbReference type="ARBA" id="ARBA00008887"/>
    </source>
</evidence>
<feature type="domain" description="Dynein heavy chain region D6 P-loop" evidence="15">
    <location>
        <begin position="451"/>
        <end position="560"/>
    </location>
</feature>
<dbReference type="GO" id="GO:0008569">
    <property type="term" value="F:minus-end-directed microtubule motor activity"/>
    <property type="evidence" value="ECO:0007669"/>
    <property type="project" value="InterPro"/>
</dbReference>
<dbReference type="Pfam" id="PF03028">
    <property type="entry name" value="Dynein_heavy"/>
    <property type="match status" value="1"/>
</dbReference>
<dbReference type="GO" id="GO:0007018">
    <property type="term" value="P:microtubule-based movement"/>
    <property type="evidence" value="ECO:0007669"/>
    <property type="project" value="InterPro"/>
</dbReference>
<keyword evidence="3" id="KW-0963">Cytoplasm</keyword>
<dbReference type="FunFam" id="3.10.490.20:FF:000010">
    <property type="entry name" value="Dynein heavy chain, putative"/>
    <property type="match status" value="1"/>
</dbReference>
<feature type="domain" description="Dynein heavy chain C-terminal" evidence="18">
    <location>
        <begin position="737"/>
        <end position="1035"/>
    </location>
</feature>
<keyword evidence="13" id="KW-0966">Cell projection</keyword>
<dbReference type="InterPro" id="IPR042219">
    <property type="entry name" value="AAA_lid_11_sf"/>
</dbReference>
<dbReference type="FunFam" id="3.40.50.300:FF:000320">
    <property type="entry name" value="Dynein, axonemal, heavy chain 5"/>
    <property type="match status" value="1"/>
</dbReference>
<evidence type="ECO:0000256" key="6">
    <source>
        <dbReference type="ARBA" id="ARBA00022741"/>
    </source>
</evidence>
<evidence type="ECO:0000256" key="11">
    <source>
        <dbReference type="ARBA" id="ARBA00023175"/>
    </source>
</evidence>
<dbReference type="InterPro" id="IPR041658">
    <property type="entry name" value="AAA_lid_11"/>
</dbReference>
<dbReference type="Gene3D" id="1.10.8.1220">
    <property type="match status" value="1"/>
</dbReference>
<feature type="domain" description="Dynein heavy chain AAA lid" evidence="17">
    <location>
        <begin position="591"/>
        <end position="730"/>
    </location>
</feature>